<dbReference type="AlphaFoldDB" id="A0A409X1R0"/>
<dbReference type="GO" id="GO:0046872">
    <property type="term" value="F:metal ion binding"/>
    <property type="evidence" value="ECO:0007669"/>
    <property type="project" value="UniProtKB-KW"/>
</dbReference>
<protein>
    <recommendedName>
        <fullName evidence="4">DDE Tnp4 domain-containing protein</fullName>
    </recommendedName>
</protein>
<evidence type="ECO:0000256" key="2">
    <source>
        <dbReference type="ARBA" id="ARBA00022723"/>
    </source>
</evidence>
<proteinExistence type="predicted"/>
<evidence type="ECO:0000313" key="6">
    <source>
        <dbReference type="Proteomes" id="UP000284842"/>
    </source>
</evidence>
<evidence type="ECO:0000256" key="3">
    <source>
        <dbReference type="SAM" id="MobiDB-lite"/>
    </source>
</evidence>
<feature type="compositionally biased region" description="Low complexity" evidence="3">
    <location>
        <begin position="142"/>
        <end position="154"/>
    </location>
</feature>
<dbReference type="Proteomes" id="UP000284842">
    <property type="component" value="Unassembled WGS sequence"/>
</dbReference>
<keyword evidence="2" id="KW-0479">Metal-binding</keyword>
<keyword evidence="6" id="KW-1185">Reference proteome</keyword>
<dbReference type="InterPro" id="IPR027806">
    <property type="entry name" value="HARBI1_dom"/>
</dbReference>
<comment type="cofactor">
    <cofactor evidence="1">
        <name>a divalent metal cation</name>
        <dbReference type="ChEBI" id="CHEBI:60240"/>
    </cofactor>
</comment>
<dbReference type="STRING" id="181874.A0A409X1R0"/>
<gene>
    <name evidence="5" type="ORF">CVT24_002738</name>
</gene>
<accession>A0A409X1R0</accession>
<evidence type="ECO:0000259" key="4">
    <source>
        <dbReference type="Pfam" id="PF13359"/>
    </source>
</evidence>
<dbReference type="Pfam" id="PF13359">
    <property type="entry name" value="DDE_Tnp_4"/>
    <property type="match status" value="1"/>
</dbReference>
<dbReference type="OrthoDB" id="3233403at2759"/>
<evidence type="ECO:0000256" key="1">
    <source>
        <dbReference type="ARBA" id="ARBA00001968"/>
    </source>
</evidence>
<feature type="domain" description="DDE Tnp4" evidence="4">
    <location>
        <begin position="1"/>
        <end position="129"/>
    </location>
</feature>
<comment type="caution">
    <text evidence="5">The sequence shown here is derived from an EMBL/GenBank/DDBJ whole genome shotgun (WGS) entry which is preliminary data.</text>
</comment>
<reference evidence="5 6" key="1">
    <citation type="journal article" date="2018" name="Evol. Lett.">
        <title>Horizontal gene cluster transfer increased hallucinogenic mushroom diversity.</title>
        <authorList>
            <person name="Reynolds H.T."/>
            <person name="Vijayakumar V."/>
            <person name="Gluck-Thaler E."/>
            <person name="Korotkin H.B."/>
            <person name="Matheny P.B."/>
            <person name="Slot J.C."/>
        </authorList>
    </citation>
    <scope>NUCLEOTIDE SEQUENCE [LARGE SCALE GENOMIC DNA]</scope>
    <source>
        <strain evidence="5 6">2629</strain>
    </source>
</reference>
<dbReference type="InParanoid" id="A0A409X1R0"/>
<sequence length="195" mass="22884">MQATVDYRARFTSFELGWPGSVQDSRIFKQSDIYINPQRYFRDHEYIIVDKGYPLTKFSIRPFNDYDLTKNPRKAAIRKKWNQALSGLRIFVEHAFGRLKAQFPWLQCLPGRNLDDIYRTIEALMVIHNILEDFEDEDSDSDSSSSTSSSSSSSTKEEDDRNDDDDALDDNVLYLQGVYRRKELVKYYKSSKYNL</sequence>
<feature type="region of interest" description="Disordered" evidence="3">
    <location>
        <begin position="136"/>
        <end position="168"/>
    </location>
</feature>
<organism evidence="5 6">
    <name type="scientific">Panaeolus cyanescens</name>
    <dbReference type="NCBI Taxonomy" id="181874"/>
    <lineage>
        <taxon>Eukaryota</taxon>
        <taxon>Fungi</taxon>
        <taxon>Dikarya</taxon>
        <taxon>Basidiomycota</taxon>
        <taxon>Agaricomycotina</taxon>
        <taxon>Agaricomycetes</taxon>
        <taxon>Agaricomycetidae</taxon>
        <taxon>Agaricales</taxon>
        <taxon>Agaricineae</taxon>
        <taxon>Galeropsidaceae</taxon>
        <taxon>Panaeolus</taxon>
    </lineage>
</organism>
<name>A0A409X1R0_9AGAR</name>
<dbReference type="EMBL" id="NHTK01004839">
    <property type="protein sequence ID" value="PPQ84672.1"/>
    <property type="molecule type" value="Genomic_DNA"/>
</dbReference>
<evidence type="ECO:0000313" key="5">
    <source>
        <dbReference type="EMBL" id="PPQ84672.1"/>
    </source>
</evidence>